<dbReference type="SMART" id="SM00360">
    <property type="entry name" value="RRM"/>
    <property type="match status" value="1"/>
</dbReference>
<feature type="compositionally biased region" description="Basic and acidic residues" evidence="4">
    <location>
        <begin position="287"/>
        <end position="298"/>
    </location>
</feature>
<dbReference type="Gene3D" id="3.30.70.330">
    <property type="match status" value="1"/>
</dbReference>
<keyword evidence="7" id="KW-1185">Reference proteome</keyword>
<feature type="domain" description="RRM" evidence="5">
    <location>
        <begin position="87"/>
        <end position="171"/>
    </location>
</feature>
<feature type="compositionally biased region" description="Basic and acidic residues" evidence="4">
    <location>
        <begin position="54"/>
        <end position="75"/>
    </location>
</feature>
<evidence type="ECO:0000313" key="7">
    <source>
        <dbReference type="Proteomes" id="UP001530315"/>
    </source>
</evidence>
<evidence type="ECO:0000256" key="2">
    <source>
        <dbReference type="ARBA" id="ARBA00022884"/>
    </source>
</evidence>
<feature type="compositionally biased region" description="Basic and acidic residues" evidence="4">
    <location>
        <begin position="249"/>
        <end position="263"/>
    </location>
</feature>
<feature type="compositionally biased region" description="Basic and acidic residues" evidence="4">
    <location>
        <begin position="203"/>
        <end position="215"/>
    </location>
</feature>
<organism evidence="6 7">
    <name type="scientific">Stephanodiscus triporus</name>
    <dbReference type="NCBI Taxonomy" id="2934178"/>
    <lineage>
        <taxon>Eukaryota</taxon>
        <taxon>Sar</taxon>
        <taxon>Stramenopiles</taxon>
        <taxon>Ochrophyta</taxon>
        <taxon>Bacillariophyta</taxon>
        <taxon>Coscinodiscophyceae</taxon>
        <taxon>Thalassiosirophycidae</taxon>
        <taxon>Stephanodiscales</taxon>
        <taxon>Stephanodiscaceae</taxon>
        <taxon>Stephanodiscus</taxon>
    </lineage>
</organism>
<reference evidence="6 7" key="1">
    <citation type="submission" date="2024-10" db="EMBL/GenBank/DDBJ databases">
        <title>Updated reference genomes for cyclostephanoid diatoms.</title>
        <authorList>
            <person name="Roberts W.R."/>
            <person name="Alverson A.J."/>
        </authorList>
    </citation>
    <scope>NUCLEOTIDE SEQUENCE [LARGE SCALE GENOMIC DNA]</scope>
    <source>
        <strain evidence="6 7">AJA276-08</strain>
    </source>
</reference>
<evidence type="ECO:0000256" key="3">
    <source>
        <dbReference type="PROSITE-ProRule" id="PRU00176"/>
    </source>
</evidence>
<keyword evidence="2 3" id="KW-0694">RNA-binding</keyword>
<dbReference type="GO" id="GO:0003723">
    <property type="term" value="F:RNA binding"/>
    <property type="evidence" value="ECO:0007669"/>
    <property type="project" value="UniProtKB-UniRule"/>
</dbReference>
<dbReference type="InterPro" id="IPR035979">
    <property type="entry name" value="RBD_domain_sf"/>
</dbReference>
<evidence type="ECO:0000256" key="4">
    <source>
        <dbReference type="SAM" id="MobiDB-lite"/>
    </source>
</evidence>
<dbReference type="AlphaFoldDB" id="A0ABD3MCA0"/>
<feature type="compositionally biased region" description="Acidic residues" evidence="4">
    <location>
        <begin position="1"/>
        <end position="15"/>
    </location>
</feature>
<dbReference type="PANTHER" id="PTHR23236">
    <property type="entry name" value="EUKARYOTIC TRANSLATION INITIATION FACTOR 4B/4H"/>
    <property type="match status" value="1"/>
</dbReference>
<feature type="region of interest" description="Disordered" evidence="4">
    <location>
        <begin position="1"/>
        <end position="88"/>
    </location>
</feature>
<feature type="compositionally biased region" description="Basic and acidic residues" evidence="4">
    <location>
        <begin position="362"/>
        <end position="372"/>
    </location>
</feature>
<accession>A0ABD3MCA0</accession>
<feature type="region of interest" description="Disordered" evidence="4">
    <location>
        <begin position="193"/>
        <end position="412"/>
    </location>
</feature>
<feature type="compositionally biased region" description="Basic and acidic residues" evidence="4">
    <location>
        <begin position="222"/>
        <end position="236"/>
    </location>
</feature>
<feature type="compositionally biased region" description="Polar residues" evidence="4">
    <location>
        <begin position="315"/>
        <end position="338"/>
    </location>
</feature>
<evidence type="ECO:0000259" key="5">
    <source>
        <dbReference type="PROSITE" id="PS50102"/>
    </source>
</evidence>
<dbReference type="PANTHER" id="PTHR23236:SF119">
    <property type="entry name" value="NUCLEAR RNA-BINDING PROTEIN SART-3"/>
    <property type="match status" value="1"/>
</dbReference>
<feature type="compositionally biased region" description="Basic and acidic residues" evidence="4">
    <location>
        <begin position="379"/>
        <end position="393"/>
    </location>
</feature>
<dbReference type="PROSITE" id="PS50102">
    <property type="entry name" value="RRM"/>
    <property type="match status" value="1"/>
</dbReference>
<feature type="compositionally biased region" description="Basic residues" evidence="4">
    <location>
        <begin position="299"/>
        <end position="310"/>
    </location>
</feature>
<dbReference type="InterPro" id="IPR000504">
    <property type="entry name" value="RRM_dom"/>
</dbReference>
<proteinExistence type="predicted"/>
<dbReference type="Proteomes" id="UP001530315">
    <property type="component" value="Unassembled WGS sequence"/>
</dbReference>
<name>A0ABD3MCA0_9STRA</name>
<dbReference type="InterPro" id="IPR012677">
    <property type="entry name" value="Nucleotide-bd_a/b_plait_sf"/>
</dbReference>
<sequence>MSTSEESDRDDDDELLMAASAWASAQDEGSGGNNEDNDNDDVLSAPKKLKAKKEKGDAARSTEYDTKNKSDDVKNLHGNPSPPQNNYSLHLKNVPYDASQGDIRFAFGEKGCNVTSVRLVYDRDQKTGERHFRGVAFVDLADDNSYKLGLEFHNKSFLGKGRRVNVRPTRTKSELSDIVRRTEEKVATLIARSKVVAQTKKHGRDDDNSKSENAKKKQKRNNQKEKESPNGVRKSDPATAKPQSNAPEKNIDRKAKSKEKKDADSDDASDAPNTEPLSNETSATTKGPEKKKNEEATSKGRKRTSFKHRHDAPATNLQCNDTKQSSKGLTDKYGQTQSNRRESAGSDNKSESPGKKPQSKSTPEKSKGQEKKGMKRLKSKDGKSAGKGADVKLTKKQRAKKAAVIRMMKFKG</sequence>
<comment type="caution">
    <text evidence="6">The sequence shown here is derived from an EMBL/GenBank/DDBJ whole genome shotgun (WGS) entry which is preliminary data.</text>
</comment>
<dbReference type="EMBL" id="JALLAZ020001848">
    <property type="protein sequence ID" value="KAL3761568.1"/>
    <property type="molecule type" value="Genomic_DNA"/>
</dbReference>
<feature type="compositionally biased region" description="Basic and acidic residues" evidence="4">
    <location>
        <begin position="339"/>
        <end position="354"/>
    </location>
</feature>
<gene>
    <name evidence="6" type="ORF">ACHAW5_001876</name>
</gene>
<evidence type="ECO:0000313" key="6">
    <source>
        <dbReference type="EMBL" id="KAL3761568.1"/>
    </source>
</evidence>
<keyword evidence="1" id="KW-0677">Repeat</keyword>
<feature type="compositionally biased region" description="Polar residues" evidence="4">
    <location>
        <begin position="275"/>
        <end position="285"/>
    </location>
</feature>
<feature type="compositionally biased region" description="Basic residues" evidence="4">
    <location>
        <begin position="394"/>
        <end position="412"/>
    </location>
</feature>
<dbReference type="SUPFAM" id="SSF54928">
    <property type="entry name" value="RNA-binding domain, RBD"/>
    <property type="match status" value="1"/>
</dbReference>
<evidence type="ECO:0000256" key="1">
    <source>
        <dbReference type="ARBA" id="ARBA00022737"/>
    </source>
</evidence>
<protein>
    <recommendedName>
        <fullName evidence="5">RRM domain-containing protein</fullName>
    </recommendedName>
</protein>